<comment type="caution">
    <text evidence="1">The sequence shown here is derived from an EMBL/GenBank/DDBJ whole genome shotgun (WGS) entry which is preliminary data.</text>
</comment>
<dbReference type="Proteomes" id="UP001055811">
    <property type="component" value="Linkage Group LG04"/>
</dbReference>
<reference evidence="2" key="1">
    <citation type="journal article" date="2022" name="Mol. Ecol. Resour.">
        <title>The genomes of chicory, endive, great burdock and yacon provide insights into Asteraceae palaeo-polyploidization history and plant inulin production.</title>
        <authorList>
            <person name="Fan W."/>
            <person name="Wang S."/>
            <person name="Wang H."/>
            <person name="Wang A."/>
            <person name="Jiang F."/>
            <person name="Liu H."/>
            <person name="Zhao H."/>
            <person name="Xu D."/>
            <person name="Zhang Y."/>
        </authorList>
    </citation>
    <scope>NUCLEOTIDE SEQUENCE [LARGE SCALE GENOMIC DNA]</scope>
    <source>
        <strain evidence="2">cv. Punajuju</strain>
    </source>
</reference>
<sequence>MPEGMVREVWRAREQVLEEQEGWKKVERRSHGRRSNRKEDYEDVKKITTTFFVTNLPVSCSSSILWKSLMKYGYSVDAFVPEKKNKAGCVFAFVRFIKIQNVGAMVNTLNKVFIGGRKIQVNVAKYQRLQRPDESRDVQRRTSHAMDGKKERIGGFINVTRGHSFRDVLAGSRVQPCDKENERNAMISIPDVVNLSAPPWLDYCLIGEIKDIELLSNFFSIFHESGIAECSLKYVGGLLVLIKFESKVTAKAFLDDQRDTWSNWFAWLKEVM</sequence>
<reference evidence="1 2" key="2">
    <citation type="journal article" date="2022" name="Mol. Ecol. Resour.">
        <title>The genomes of chicory, endive, great burdock and yacon provide insights into Asteraceae paleo-polyploidization history and plant inulin production.</title>
        <authorList>
            <person name="Fan W."/>
            <person name="Wang S."/>
            <person name="Wang H."/>
            <person name="Wang A."/>
            <person name="Jiang F."/>
            <person name="Liu H."/>
            <person name="Zhao H."/>
            <person name="Xu D."/>
            <person name="Zhang Y."/>
        </authorList>
    </citation>
    <scope>NUCLEOTIDE SEQUENCE [LARGE SCALE GENOMIC DNA]</scope>
    <source>
        <strain evidence="2">cv. Punajuju</strain>
        <tissue evidence="1">Leaves</tissue>
    </source>
</reference>
<name>A0ACB9DWC1_CICIN</name>
<evidence type="ECO:0000313" key="2">
    <source>
        <dbReference type="Proteomes" id="UP001055811"/>
    </source>
</evidence>
<accession>A0ACB9DWC1</accession>
<organism evidence="1 2">
    <name type="scientific">Cichorium intybus</name>
    <name type="common">Chicory</name>
    <dbReference type="NCBI Taxonomy" id="13427"/>
    <lineage>
        <taxon>Eukaryota</taxon>
        <taxon>Viridiplantae</taxon>
        <taxon>Streptophyta</taxon>
        <taxon>Embryophyta</taxon>
        <taxon>Tracheophyta</taxon>
        <taxon>Spermatophyta</taxon>
        <taxon>Magnoliopsida</taxon>
        <taxon>eudicotyledons</taxon>
        <taxon>Gunneridae</taxon>
        <taxon>Pentapetalae</taxon>
        <taxon>asterids</taxon>
        <taxon>campanulids</taxon>
        <taxon>Asterales</taxon>
        <taxon>Asteraceae</taxon>
        <taxon>Cichorioideae</taxon>
        <taxon>Cichorieae</taxon>
        <taxon>Cichoriinae</taxon>
        <taxon>Cichorium</taxon>
    </lineage>
</organism>
<gene>
    <name evidence="1" type="ORF">L2E82_21855</name>
</gene>
<evidence type="ECO:0000313" key="1">
    <source>
        <dbReference type="EMBL" id="KAI3750934.1"/>
    </source>
</evidence>
<proteinExistence type="predicted"/>
<dbReference type="EMBL" id="CM042012">
    <property type="protein sequence ID" value="KAI3750934.1"/>
    <property type="molecule type" value="Genomic_DNA"/>
</dbReference>
<protein>
    <submittedName>
        <fullName evidence="1">Uncharacterized protein</fullName>
    </submittedName>
</protein>
<keyword evidence="2" id="KW-1185">Reference proteome</keyword>